<evidence type="ECO:0000256" key="6">
    <source>
        <dbReference type="ARBA" id="ARBA00022840"/>
    </source>
</evidence>
<dbReference type="PROSITE" id="PS50893">
    <property type="entry name" value="ABC_TRANSPORTER_2"/>
    <property type="match status" value="1"/>
</dbReference>
<dbReference type="PROSITE" id="PS50929">
    <property type="entry name" value="ABC_TM1F"/>
    <property type="match status" value="1"/>
</dbReference>
<keyword evidence="4 10" id="KW-0812">Transmembrane</keyword>
<keyword evidence="3" id="KW-1003">Cell membrane</keyword>
<dbReference type="GO" id="GO:0005524">
    <property type="term" value="F:ATP binding"/>
    <property type="evidence" value="ECO:0007669"/>
    <property type="project" value="UniProtKB-KW"/>
</dbReference>
<feature type="transmembrane region" description="Helical" evidence="10">
    <location>
        <begin position="188"/>
        <end position="208"/>
    </location>
</feature>
<dbReference type="KEGG" id="cof:FOZ74_09940"/>
<evidence type="ECO:0000313" key="14">
    <source>
        <dbReference type="Proteomes" id="UP000321199"/>
    </source>
</evidence>
<evidence type="ECO:0000259" key="12">
    <source>
        <dbReference type="PROSITE" id="PS50929"/>
    </source>
</evidence>
<evidence type="ECO:0000256" key="9">
    <source>
        <dbReference type="SAM" id="MobiDB-lite"/>
    </source>
</evidence>
<dbReference type="EMBL" id="CP042344">
    <property type="protein sequence ID" value="QEA13325.1"/>
    <property type="molecule type" value="Genomic_DNA"/>
</dbReference>
<dbReference type="GO" id="GO:0006879">
    <property type="term" value="P:intracellular iron ion homeostasis"/>
    <property type="evidence" value="ECO:0007669"/>
    <property type="project" value="TreeGrafter"/>
</dbReference>
<dbReference type="RefSeq" id="WP_146912917.1">
    <property type="nucleotide sequence ID" value="NZ_CP042344.1"/>
</dbReference>
<keyword evidence="7 10" id="KW-1133">Transmembrane helix</keyword>
<evidence type="ECO:0000256" key="2">
    <source>
        <dbReference type="ARBA" id="ARBA00022448"/>
    </source>
</evidence>
<keyword evidence="8 10" id="KW-0472">Membrane</keyword>
<dbReference type="InterPro" id="IPR039421">
    <property type="entry name" value="Type_1_exporter"/>
</dbReference>
<dbReference type="Gene3D" id="1.20.1560.10">
    <property type="entry name" value="ABC transporter type 1, transmembrane domain"/>
    <property type="match status" value="1"/>
</dbReference>
<feature type="region of interest" description="Disordered" evidence="9">
    <location>
        <begin position="1"/>
        <end position="25"/>
    </location>
</feature>
<dbReference type="GO" id="GO:0016887">
    <property type="term" value="F:ATP hydrolysis activity"/>
    <property type="evidence" value="ECO:0007669"/>
    <property type="project" value="InterPro"/>
</dbReference>
<dbReference type="Gene3D" id="3.40.50.300">
    <property type="entry name" value="P-loop containing nucleotide triphosphate hydrolases"/>
    <property type="match status" value="1"/>
</dbReference>
<dbReference type="PANTHER" id="PTHR24221:SF402">
    <property type="entry name" value="IRON-SULFUR CLUSTERS TRANSPORTER ABCB7, MITOCHONDRIAL"/>
    <property type="match status" value="1"/>
</dbReference>
<keyword evidence="6 13" id="KW-0067">ATP-binding</keyword>
<evidence type="ECO:0000256" key="5">
    <source>
        <dbReference type="ARBA" id="ARBA00022741"/>
    </source>
</evidence>
<feature type="transmembrane region" description="Helical" evidence="10">
    <location>
        <begin position="160"/>
        <end position="182"/>
    </location>
</feature>
<dbReference type="SMART" id="SM00382">
    <property type="entry name" value="AAA"/>
    <property type="match status" value="1"/>
</dbReference>
<feature type="compositionally biased region" description="Low complexity" evidence="9">
    <location>
        <begin position="14"/>
        <end position="25"/>
    </location>
</feature>
<dbReference type="PANTHER" id="PTHR24221">
    <property type="entry name" value="ATP-BINDING CASSETTE SUB-FAMILY B"/>
    <property type="match status" value="1"/>
</dbReference>
<dbReference type="FunFam" id="3.40.50.300:FF:000186">
    <property type="entry name" value="ATP-binding cassette sub-family B member 7, mitochondrial"/>
    <property type="match status" value="1"/>
</dbReference>
<accession>A0A5B8RYN6</accession>
<protein>
    <submittedName>
        <fullName evidence="13">ABC transporter ATP-binding protein/permease</fullName>
    </submittedName>
</protein>
<dbReference type="GO" id="GO:0005886">
    <property type="term" value="C:plasma membrane"/>
    <property type="evidence" value="ECO:0007669"/>
    <property type="project" value="UniProtKB-SubCell"/>
</dbReference>
<feature type="domain" description="ABC transporter" evidence="11">
    <location>
        <begin position="368"/>
        <end position="602"/>
    </location>
</feature>
<dbReference type="OrthoDB" id="8554730at2"/>
<evidence type="ECO:0000313" key="13">
    <source>
        <dbReference type="EMBL" id="QEA13325.1"/>
    </source>
</evidence>
<dbReference type="CDD" id="cd03253">
    <property type="entry name" value="ABCC_ATM1_transporter"/>
    <property type="match status" value="1"/>
</dbReference>
<dbReference type="InterPro" id="IPR003593">
    <property type="entry name" value="AAA+_ATPase"/>
</dbReference>
<evidence type="ECO:0000256" key="3">
    <source>
        <dbReference type="ARBA" id="ARBA00022475"/>
    </source>
</evidence>
<keyword evidence="5" id="KW-0547">Nucleotide-binding</keyword>
<gene>
    <name evidence="13" type="ORF">FOZ74_09940</name>
</gene>
<dbReference type="InterPro" id="IPR003439">
    <property type="entry name" value="ABC_transporter-like_ATP-bd"/>
</dbReference>
<dbReference type="PROSITE" id="PS00211">
    <property type="entry name" value="ABC_TRANSPORTER_1"/>
    <property type="match status" value="1"/>
</dbReference>
<evidence type="ECO:0000256" key="4">
    <source>
        <dbReference type="ARBA" id="ARBA00022692"/>
    </source>
</evidence>
<dbReference type="GO" id="GO:0140359">
    <property type="term" value="F:ABC-type transporter activity"/>
    <property type="evidence" value="ECO:0007669"/>
    <property type="project" value="InterPro"/>
</dbReference>
<feature type="transmembrane region" description="Helical" evidence="10">
    <location>
        <begin position="77"/>
        <end position="98"/>
    </location>
</feature>
<evidence type="ECO:0000259" key="11">
    <source>
        <dbReference type="PROSITE" id="PS50893"/>
    </source>
</evidence>
<sequence>MRYRGGSPLPPAAPRGAHPAGPEPSDWRTLSRLLPYLWRYRWRVAAAIAFMLGAKLANIGVPLLLKELIDAMDVKSASAAALLVVPVGLLLAYGGLRLSTSVFNELRELVFSKATHGAARSIALATFEHLHSLSLRFHLERQTGGMTRDIERGVRGIESMVSFAMFNIVATFIEVLLVLAVLGAKFDWRFVAVTFAALLLYIGFTVWVTEWRIEFRREANLSDSVASTRAVDSLLNYETVKYFNNEAFEARRYDESLERFRLAQLKSRSSLGLLNIGQQLIIASGLVAMLWLATQGVVQGRLSLGDLVMVNAFMIQIYIPLNFLGVVYREIKQSLTDLARMFTLMDTAREVRDAPGAQPLQGLRAPVVRFENVHFAYAADRPILRGVSFEIAAGTTVAVVGPSGAGKSTLARLLFRFYDVQQGRITIAGQDIRMVTQDSLRRAIGIVPQDTVLFNDTIAYNIAYGRTDATPEQVQQAARAAHIHDFIVSTPQGYEAMVGERGLKLSGGEKQRVAIARTLLKDPPVLVFDEATSALDSANERAIQAELRQVARGKTTLVIAHRLSTVVDAHEILVMDAGRIVERGTHAQLLAAQGRYAGMWALQRNMNENRL</sequence>
<name>A0A5B8RYN6_9BURK</name>
<evidence type="ECO:0000256" key="8">
    <source>
        <dbReference type="ARBA" id="ARBA00023136"/>
    </source>
</evidence>
<organism evidence="13 14">
    <name type="scientific">Comamonas flocculans</name>
    <dbReference type="NCBI Taxonomy" id="2597701"/>
    <lineage>
        <taxon>Bacteria</taxon>
        <taxon>Pseudomonadati</taxon>
        <taxon>Pseudomonadota</taxon>
        <taxon>Betaproteobacteria</taxon>
        <taxon>Burkholderiales</taxon>
        <taxon>Comamonadaceae</taxon>
        <taxon>Comamonas</taxon>
    </lineage>
</organism>
<dbReference type="SUPFAM" id="SSF90123">
    <property type="entry name" value="ABC transporter transmembrane region"/>
    <property type="match status" value="1"/>
</dbReference>
<proteinExistence type="predicted"/>
<reference evidence="13 14" key="1">
    <citation type="submission" date="2019-07" db="EMBL/GenBank/DDBJ databases">
        <title>Complete genome sequence of Comamonas sp. NLF 7-7 isolated from livestock.</title>
        <authorList>
            <person name="Kim D.H."/>
            <person name="Kim J.G."/>
        </authorList>
    </citation>
    <scope>NUCLEOTIDE SEQUENCE [LARGE SCALE GENOMIC DNA]</scope>
    <source>
        <strain evidence="13 14">NLF 7-7</strain>
    </source>
</reference>
<dbReference type="AlphaFoldDB" id="A0A5B8RYN6"/>
<feature type="transmembrane region" description="Helical" evidence="10">
    <location>
        <begin position="42"/>
        <end position="65"/>
    </location>
</feature>
<dbReference type="Pfam" id="PF00005">
    <property type="entry name" value="ABC_tran"/>
    <property type="match status" value="1"/>
</dbReference>
<feature type="transmembrane region" description="Helical" evidence="10">
    <location>
        <begin position="313"/>
        <end position="331"/>
    </location>
</feature>
<dbReference type="SUPFAM" id="SSF52540">
    <property type="entry name" value="P-loop containing nucleoside triphosphate hydrolases"/>
    <property type="match status" value="1"/>
</dbReference>
<comment type="subcellular location">
    <subcellularLocation>
        <location evidence="1">Cell membrane</location>
        <topology evidence="1">Multi-pass membrane protein</topology>
    </subcellularLocation>
</comment>
<evidence type="ECO:0000256" key="1">
    <source>
        <dbReference type="ARBA" id="ARBA00004651"/>
    </source>
</evidence>
<keyword evidence="2" id="KW-0813">Transport</keyword>
<evidence type="ECO:0000256" key="7">
    <source>
        <dbReference type="ARBA" id="ARBA00022989"/>
    </source>
</evidence>
<dbReference type="CDD" id="cd18582">
    <property type="entry name" value="ABC_6TM_ATM1_ABCB7"/>
    <property type="match status" value="1"/>
</dbReference>
<keyword evidence="14" id="KW-1185">Reference proteome</keyword>
<dbReference type="InterPro" id="IPR036640">
    <property type="entry name" value="ABC1_TM_sf"/>
</dbReference>
<dbReference type="InterPro" id="IPR027417">
    <property type="entry name" value="P-loop_NTPase"/>
</dbReference>
<dbReference type="Proteomes" id="UP000321199">
    <property type="component" value="Chromosome"/>
</dbReference>
<feature type="domain" description="ABC transmembrane type-1" evidence="12">
    <location>
        <begin position="45"/>
        <end position="333"/>
    </location>
</feature>
<dbReference type="Pfam" id="PF00664">
    <property type="entry name" value="ABC_membrane"/>
    <property type="match status" value="1"/>
</dbReference>
<evidence type="ECO:0000256" key="10">
    <source>
        <dbReference type="SAM" id="Phobius"/>
    </source>
</evidence>
<dbReference type="InterPro" id="IPR011527">
    <property type="entry name" value="ABC1_TM_dom"/>
</dbReference>
<feature type="transmembrane region" description="Helical" evidence="10">
    <location>
        <begin position="271"/>
        <end position="293"/>
    </location>
</feature>
<dbReference type="InterPro" id="IPR017871">
    <property type="entry name" value="ABC_transporter-like_CS"/>
</dbReference>